<organism evidence="23 24">
    <name type="scientific">Taibaiella chishuiensis</name>
    <dbReference type="NCBI Taxonomy" id="1434707"/>
    <lineage>
        <taxon>Bacteria</taxon>
        <taxon>Pseudomonadati</taxon>
        <taxon>Bacteroidota</taxon>
        <taxon>Chitinophagia</taxon>
        <taxon>Chitinophagales</taxon>
        <taxon>Chitinophagaceae</taxon>
        <taxon>Taibaiella</taxon>
    </lineage>
</organism>
<evidence type="ECO:0000256" key="7">
    <source>
        <dbReference type="ARBA" id="ARBA00022645"/>
    </source>
</evidence>
<keyword evidence="11" id="KW-0378">Hydrolase</keyword>
<proteinExistence type="predicted"/>
<keyword evidence="12" id="KW-0256">Endoplasmic reticulum</keyword>
<protein>
    <recommendedName>
        <fullName evidence="5">Carboxypeptidase Q</fullName>
    </recommendedName>
    <alternativeName>
        <fullName evidence="20">Plasma glutamate carboxypeptidase</fullName>
    </alternativeName>
</protein>
<evidence type="ECO:0000256" key="12">
    <source>
        <dbReference type="ARBA" id="ARBA00022824"/>
    </source>
</evidence>
<feature type="domain" description="Peptidase M28" evidence="22">
    <location>
        <begin position="256"/>
        <end position="444"/>
    </location>
</feature>
<evidence type="ECO:0000256" key="4">
    <source>
        <dbReference type="ARBA" id="ARBA00004613"/>
    </source>
</evidence>
<evidence type="ECO:0000256" key="18">
    <source>
        <dbReference type="ARBA" id="ARBA00023228"/>
    </source>
</evidence>
<name>A0A2P8DDD4_9BACT</name>
<dbReference type="Proteomes" id="UP000240572">
    <property type="component" value="Unassembled WGS sequence"/>
</dbReference>
<dbReference type="GO" id="GO:0005576">
    <property type="term" value="C:extracellular region"/>
    <property type="evidence" value="ECO:0007669"/>
    <property type="project" value="UniProtKB-SubCell"/>
</dbReference>
<dbReference type="Pfam" id="PF04389">
    <property type="entry name" value="Peptidase_M28"/>
    <property type="match status" value="1"/>
</dbReference>
<keyword evidence="16" id="KW-0865">Zymogen</keyword>
<evidence type="ECO:0000256" key="19">
    <source>
        <dbReference type="ARBA" id="ARBA00025833"/>
    </source>
</evidence>
<evidence type="ECO:0000256" key="21">
    <source>
        <dbReference type="SAM" id="SignalP"/>
    </source>
</evidence>
<keyword evidence="9" id="KW-0479">Metal-binding</keyword>
<keyword evidence="14" id="KW-0333">Golgi apparatus</keyword>
<evidence type="ECO:0000256" key="6">
    <source>
        <dbReference type="ARBA" id="ARBA00022525"/>
    </source>
</evidence>
<evidence type="ECO:0000256" key="17">
    <source>
        <dbReference type="ARBA" id="ARBA00023180"/>
    </source>
</evidence>
<comment type="subcellular location">
    <subcellularLocation>
        <location evidence="1">Endoplasmic reticulum</location>
    </subcellularLocation>
    <subcellularLocation>
        <location evidence="3">Golgi apparatus</location>
    </subcellularLocation>
    <subcellularLocation>
        <location evidence="2">Lysosome</location>
    </subcellularLocation>
    <subcellularLocation>
        <location evidence="4">Secreted</location>
    </subcellularLocation>
</comment>
<reference evidence="23 24" key="1">
    <citation type="submission" date="2018-03" db="EMBL/GenBank/DDBJ databases">
        <title>Genomic Encyclopedia of Type Strains, Phase III (KMG-III): the genomes of soil and plant-associated and newly described type strains.</title>
        <authorList>
            <person name="Whitman W."/>
        </authorList>
    </citation>
    <scope>NUCLEOTIDE SEQUENCE [LARGE SCALE GENOMIC DNA]</scope>
    <source>
        <strain evidence="23 24">CGMCC 1.12700</strain>
    </source>
</reference>
<evidence type="ECO:0000256" key="10">
    <source>
        <dbReference type="ARBA" id="ARBA00022729"/>
    </source>
</evidence>
<evidence type="ECO:0000256" key="14">
    <source>
        <dbReference type="ARBA" id="ARBA00023034"/>
    </source>
</evidence>
<keyword evidence="15" id="KW-0482">Metalloprotease</keyword>
<dbReference type="Gene3D" id="3.40.630.10">
    <property type="entry name" value="Zn peptidases"/>
    <property type="match status" value="1"/>
</dbReference>
<dbReference type="AlphaFoldDB" id="A0A2P8DDD4"/>
<evidence type="ECO:0000256" key="11">
    <source>
        <dbReference type="ARBA" id="ARBA00022801"/>
    </source>
</evidence>
<keyword evidence="24" id="KW-1185">Reference proteome</keyword>
<dbReference type="GO" id="GO:0006508">
    <property type="term" value="P:proteolysis"/>
    <property type="evidence" value="ECO:0007669"/>
    <property type="project" value="UniProtKB-KW"/>
</dbReference>
<keyword evidence="6" id="KW-0964">Secreted</keyword>
<dbReference type="Gene3D" id="3.50.30.30">
    <property type="match status" value="1"/>
</dbReference>
<keyword evidence="7" id="KW-0121">Carboxypeptidase</keyword>
<evidence type="ECO:0000256" key="2">
    <source>
        <dbReference type="ARBA" id="ARBA00004371"/>
    </source>
</evidence>
<evidence type="ECO:0000259" key="22">
    <source>
        <dbReference type="Pfam" id="PF04389"/>
    </source>
</evidence>
<dbReference type="RefSeq" id="WP_181358357.1">
    <property type="nucleotide sequence ID" value="NZ_PYGD01000001.1"/>
</dbReference>
<evidence type="ECO:0000256" key="1">
    <source>
        <dbReference type="ARBA" id="ARBA00004240"/>
    </source>
</evidence>
<comment type="caution">
    <text evidence="23">The sequence shown here is derived from an EMBL/GenBank/DDBJ whole genome shotgun (WGS) entry which is preliminary data.</text>
</comment>
<evidence type="ECO:0000256" key="3">
    <source>
        <dbReference type="ARBA" id="ARBA00004555"/>
    </source>
</evidence>
<dbReference type="EMBL" id="PYGD01000001">
    <property type="protein sequence ID" value="PSK95205.1"/>
    <property type="molecule type" value="Genomic_DNA"/>
</dbReference>
<keyword evidence="8" id="KW-0645">Protease</keyword>
<sequence length="453" mass="49503">MKKILIHLCLAAAFPAFAQHNDSLNLRQLSDEIMLHGTCYDNLRVLTKEIGHRLSGSPEAARAVSWGEAALKQAGADKVWLQPVLVPLWVRGSESLMVQLKGKEFEPLHMLSLGNTEGTAGKVLERTLICVPDLAAFDKLSDAEVKDKIVFFDYKFRQELISTFEGYGDAVKYRWVAVNKAAQRGAAAVIIRSVSTAPDDVPHTGASRYEDDAPHIPAIAIGNTGADKLAAACKKRVIKARLTSDCGMKGVMPSYNVIGEIRGADEPESVIVVGGHLDSWDVGEGAHDDGAGCVQAIEVIRTFKALHIKPKHTVRAVLFMNEENGVKGGNAYADSAKAKGERHILAMESDAGGFTPRGIGLEMPELLKQKVKSWSPLFLPYGVYDFDQEEGGVDIGPLKKQLGVPLAGLLPDSQRYFDLHHSRNDVFETVSHRELKLGAWTMAAMVYLADRYF</sequence>
<evidence type="ECO:0000313" key="24">
    <source>
        <dbReference type="Proteomes" id="UP000240572"/>
    </source>
</evidence>
<evidence type="ECO:0000256" key="5">
    <source>
        <dbReference type="ARBA" id="ARBA00014116"/>
    </source>
</evidence>
<keyword evidence="18" id="KW-0458">Lysosome</keyword>
<feature type="chain" id="PRO_5015107331" description="Carboxypeptidase Q" evidence="21">
    <location>
        <begin position="19"/>
        <end position="453"/>
    </location>
</feature>
<evidence type="ECO:0000256" key="15">
    <source>
        <dbReference type="ARBA" id="ARBA00023049"/>
    </source>
</evidence>
<dbReference type="InterPro" id="IPR039866">
    <property type="entry name" value="CPQ"/>
</dbReference>
<keyword evidence="13" id="KW-0862">Zinc</keyword>
<evidence type="ECO:0000256" key="8">
    <source>
        <dbReference type="ARBA" id="ARBA00022670"/>
    </source>
</evidence>
<dbReference type="SUPFAM" id="SSF53187">
    <property type="entry name" value="Zn-dependent exopeptidases"/>
    <property type="match status" value="1"/>
</dbReference>
<dbReference type="InterPro" id="IPR007484">
    <property type="entry name" value="Peptidase_M28"/>
</dbReference>
<dbReference type="PANTHER" id="PTHR12053">
    <property type="entry name" value="PROTEASE FAMILY M28 PLASMA GLUTAMATE CARBOXYPEPTIDASE-RELATED"/>
    <property type="match status" value="1"/>
</dbReference>
<accession>A0A2P8DDD4</accession>
<dbReference type="GO" id="GO:0070573">
    <property type="term" value="F:metallodipeptidase activity"/>
    <property type="evidence" value="ECO:0007669"/>
    <property type="project" value="InterPro"/>
</dbReference>
<dbReference type="GO" id="GO:0005764">
    <property type="term" value="C:lysosome"/>
    <property type="evidence" value="ECO:0007669"/>
    <property type="project" value="UniProtKB-SubCell"/>
</dbReference>
<comment type="subunit">
    <text evidence="19">Homodimer. The monomeric form is inactive while the homodimer is active.</text>
</comment>
<feature type="signal peptide" evidence="21">
    <location>
        <begin position="1"/>
        <end position="18"/>
    </location>
</feature>
<evidence type="ECO:0000256" key="13">
    <source>
        <dbReference type="ARBA" id="ARBA00022833"/>
    </source>
</evidence>
<dbReference type="GO" id="GO:0004180">
    <property type="term" value="F:carboxypeptidase activity"/>
    <property type="evidence" value="ECO:0007669"/>
    <property type="project" value="UniProtKB-KW"/>
</dbReference>
<evidence type="ECO:0000256" key="20">
    <source>
        <dbReference type="ARBA" id="ARBA00033328"/>
    </source>
</evidence>
<keyword evidence="10 21" id="KW-0732">Signal</keyword>
<dbReference type="GO" id="GO:0046872">
    <property type="term" value="F:metal ion binding"/>
    <property type="evidence" value="ECO:0007669"/>
    <property type="project" value="UniProtKB-KW"/>
</dbReference>
<gene>
    <name evidence="23" type="ORF">B0I18_1011371</name>
</gene>
<evidence type="ECO:0000256" key="16">
    <source>
        <dbReference type="ARBA" id="ARBA00023145"/>
    </source>
</evidence>
<evidence type="ECO:0000313" key="23">
    <source>
        <dbReference type="EMBL" id="PSK95205.1"/>
    </source>
</evidence>
<keyword evidence="17" id="KW-0325">Glycoprotein</keyword>
<evidence type="ECO:0000256" key="9">
    <source>
        <dbReference type="ARBA" id="ARBA00022723"/>
    </source>
</evidence>
<dbReference type="PANTHER" id="PTHR12053:SF3">
    <property type="entry name" value="CARBOXYPEPTIDASE Q"/>
    <property type="match status" value="1"/>
</dbReference>